<dbReference type="Proteomes" id="UP000245771">
    <property type="component" value="Unassembled WGS sequence"/>
</dbReference>
<reference evidence="2 3" key="1">
    <citation type="journal article" date="2018" name="Mol. Biol. Evol.">
        <title>Broad Genomic Sampling Reveals a Smut Pathogenic Ancestry of the Fungal Clade Ustilaginomycotina.</title>
        <authorList>
            <person name="Kijpornyongpan T."/>
            <person name="Mondo S.J."/>
            <person name="Barry K."/>
            <person name="Sandor L."/>
            <person name="Lee J."/>
            <person name="Lipzen A."/>
            <person name="Pangilinan J."/>
            <person name="LaButti K."/>
            <person name="Hainaut M."/>
            <person name="Henrissat B."/>
            <person name="Grigoriev I.V."/>
            <person name="Spatafora J.W."/>
            <person name="Aime M.C."/>
        </authorList>
    </citation>
    <scope>NUCLEOTIDE SEQUENCE [LARGE SCALE GENOMIC DNA]</scope>
    <source>
        <strain evidence="2 3">MCA 3882</strain>
    </source>
</reference>
<dbReference type="InParanoid" id="A0A316VMX7"/>
<feature type="compositionally biased region" description="Acidic residues" evidence="1">
    <location>
        <begin position="224"/>
        <end position="240"/>
    </location>
</feature>
<feature type="compositionally biased region" description="Acidic residues" evidence="1">
    <location>
        <begin position="308"/>
        <end position="334"/>
    </location>
</feature>
<feature type="compositionally biased region" description="Low complexity" evidence="1">
    <location>
        <begin position="50"/>
        <end position="64"/>
    </location>
</feature>
<dbReference type="EMBL" id="KZ819602">
    <property type="protein sequence ID" value="PWN37753.1"/>
    <property type="molecule type" value="Genomic_DNA"/>
</dbReference>
<keyword evidence="3" id="KW-1185">Reference proteome</keyword>
<proteinExistence type="predicted"/>
<feature type="compositionally biased region" description="Basic and acidic residues" evidence="1">
    <location>
        <begin position="335"/>
        <end position="356"/>
    </location>
</feature>
<feature type="compositionally biased region" description="Basic and acidic residues" evidence="1">
    <location>
        <begin position="112"/>
        <end position="144"/>
    </location>
</feature>
<feature type="compositionally biased region" description="Polar residues" evidence="1">
    <location>
        <begin position="19"/>
        <end position="42"/>
    </location>
</feature>
<name>A0A316VMX7_9BASI</name>
<feature type="compositionally biased region" description="Basic residues" evidence="1">
    <location>
        <begin position="281"/>
        <end position="301"/>
    </location>
</feature>
<dbReference type="GeneID" id="37023351"/>
<accession>A0A316VMX7</accession>
<feature type="region of interest" description="Disordered" evidence="1">
    <location>
        <begin position="1"/>
        <end position="506"/>
    </location>
</feature>
<gene>
    <name evidence="2" type="ORF">FA14DRAFT_18711</name>
</gene>
<feature type="compositionally biased region" description="Polar residues" evidence="1">
    <location>
        <begin position="403"/>
        <end position="414"/>
    </location>
</feature>
<organism evidence="2 3">
    <name type="scientific">Meira miltonrushii</name>
    <dbReference type="NCBI Taxonomy" id="1280837"/>
    <lineage>
        <taxon>Eukaryota</taxon>
        <taxon>Fungi</taxon>
        <taxon>Dikarya</taxon>
        <taxon>Basidiomycota</taxon>
        <taxon>Ustilaginomycotina</taxon>
        <taxon>Exobasidiomycetes</taxon>
        <taxon>Exobasidiales</taxon>
        <taxon>Brachybasidiaceae</taxon>
        <taxon>Meira</taxon>
    </lineage>
</organism>
<sequence>MSPGPDLDGGSDLSELSDAGSQPGTPGQALTPQTSPVPQTRRASLRRGTDTTTTTTAAPLATNAEPQKEKNPRRSQRGRDSAVEVTQPKSKEADLSPQTSNGMGNKKATSHPRWEYKQIVDKNIFRDDPVIEGKRTRKSIDRFGSEGAGADNNPPSIRRRSTSSRKSASREPAGESTSAEVGNDSRASPVASFKPEPSEDQQQQPNPTKKTIKIKRKQPKPEVTPEEVTQEAFTEDPEEEQPTRKRRKGSKAELEAVVPDSTPSQRIERVQDEDEEDLPQPRKKKLTRPGKKIKLKRPASQKKKETEPLSDDYEEEAGSDSDVAMSDDADEDALDERKYEERAPRYEHTAAAEKRKATSKPFQRAPSIQKPSKPRSGASSIVPAKDLAASASQLQQPPPAKPITSQAVASSSSFKAALPQRPPVPQKNVIRKSVGSSVLDNLMGFGTPSRSSAPRPRPPQSGATSSPQPQRRPGEPIRPRPPAADPANRAKPGITTSHDPNNLGLNGKHVTAEQMAAKREVEVQQYANPKGLFNLLEGTELMMEFEDETRQRLQIDPFLHKHKLYRPGRTEGMWKLIDRIKETEGMK</sequence>
<evidence type="ECO:0000313" key="2">
    <source>
        <dbReference type="EMBL" id="PWN37753.1"/>
    </source>
</evidence>
<dbReference type="AlphaFoldDB" id="A0A316VMX7"/>
<dbReference type="OrthoDB" id="10676753at2759"/>
<evidence type="ECO:0000256" key="1">
    <source>
        <dbReference type="SAM" id="MobiDB-lite"/>
    </source>
</evidence>
<evidence type="ECO:0000313" key="3">
    <source>
        <dbReference type="Proteomes" id="UP000245771"/>
    </source>
</evidence>
<protein>
    <submittedName>
        <fullName evidence="2">Uncharacterized protein</fullName>
    </submittedName>
</protein>
<feature type="compositionally biased region" description="Basic and acidic residues" evidence="1">
    <location>
        <begin position="66"/>
        <end position="82"/>
    </location>
</feature>
<feature type="compositionally biased region" description="Polar residues" evidence="1">
    <location>
        <begin position="494"/>
        <end position="504"/>
    </location>
</feature>
<dbReference type="RefSeq" id="XP_025358055.1">
    <property type="nucleotide sequence ID" value="XM_025501570.1"/>
</dbReference>